<dbReference type="InterPro" id="IPR000424">
    <property type="entry name" value="Primosome_PriB/ssb"/>
</dbReference>
<evidence type="ECO:0000256" key="1">
    <source>
        <dbReference type="ARBA" id="ARBA00023125"/>
    </source>
</evidence>
<dbReference type="GO" id="GO:0009295">
    <property type="term" value="C:nucleoid"/>
    <property type="evidence" value="ECO:0007669"/>
    <property type="project" value="TreeGrafter"/>
</dbReference>
<dbReference type="PANTHER" id="PTHR10302:SF27">
    <property type="entry name" value="SINGLE-STRANDED DNA-BINDING PROTEIN"/>
    <property type="match status" value="1"/>
</dbReference>
<dbReference type="Proteomes" id="UP000183404">
    <property type="component" value="Unassembled WGS sequence"/>
</dbReference>
<organism evidence="4 5">
    <name type="scientific">Thermoanaerobacter thermohydrosulfuricus</name>
    <name type="common">Clostridium thermohydrosulfuricum</name>
    <dbReference type="NCBI Taxonomy" id="1516"/>
    <lineage>
        <taxon>Bacteria</taxon>
        <taxon>Bacillati</taxon>
        <taxon>Bacillota</taxon>
        <taxon>Clostridia</taxon>
        <taxon>Thermoanaerobacterales</taxon>
        <taxon>Thermoanaerobacteraceae</taxon>
        <taxon>Thermoanaerobacter</taxon>
    </lineage>
</organism>
<name>A0A1G7MQY2_THETY</name>
<dbReference type="PIRSF" id="PIRSF002070">
    <property type="entry name" value="SSB"/>
    <property type="match status" value="1"/>
</dbReference>
<evidence type="ECO:0000256" key="2">
    <source>
        <dbReference type="HAMAP-Rule" id="MF_00984"/>
    </source>
</evidence>
<dbReference type="GO" id="GO:0006260">
    <property type="term" value="P:DNA replication"/>
    <property type="evidence" value="ECO:0007669"/>
    <property type="project" value="InterPro"/>
</dbReference>
<proteinExistence type="inferred from homology"/>
<accession>A0A1G7MQY2</accession>
<reference evidence="4 5" key="1">
    <citation type="submission" date="2016-10" db="EMBL/GenBank/DDBJ databases">
        <authorList>
            <person name="de Groot N.N."/>
        </authorList>
    </citation>
    <scope>NUCLEOTIDE SEQUENCE [LARGE SCALE GENOMIC DNA]</scope>
    <source>
        <strain evidence="4 5">DSM 569</strain>
    </source>
</reference>
<comment type="subunit">
    <text evidence="2">Homotetramer.</text>
</comment>
<dbReference type="InterPro" id="IPR011344">
    <property type="entry name" value="ssDNA-bd"/>
</dbReference>
<dbReference type="CDD" id="cd04496">
    <property type="entry name" value="SSB_OBF"/>
    <property type="match status" value="1"/>
</dbReference>
<dbReference type="GO" id="GO:0003697">
    <property type="term" value="F:single-stranded DNA binding"/>
    <property type="evidence" value="ECO:0007669"/>
    <property type="project" value="UniProtKB-UniRule"/>
</dbReference>
<gene>
    <name evidence="4" type="ORF">SAMN04244560_01006</name>
</gene>
<protein>
    <recommendedName>
        <fullName evidence="2 3">Single-stranded DNA-binding protein</fullName>
        <shortName evidence="2">SSB</shortName>
    </recommendedName>
</protein>
<dbReference type="RefSeq" id="WP_074592413.1">
    <property type="nucleotide sequence ID" value="NZ_FNBS01000019.1"/>
</dbReference>
<dbReference type="SUPFAM" id="SSF50249">
    <property type="entry name" value="Nucleic acid-binding proteins"/>
    <property type="match status" value="1"/>
</dbReference>
<dbReference type="InterPro" id="IPR012340">
    <property type="entry name" value="NA-bd_OB-fold"/>
</dbReference>
<sequence>MSLNKVFLIGRTTKDVKKTQLPSGSSVVHFTLAVDRNYTDKDGKRPTDFIDVTAWDKLAEILEQYVPKGMLVAVEGRLQTRKYQNSSGKTVYVTEVIAEDIHLLLRPRTEGLKEISDTENRVETAGKETETSEFDEFSFDEDFESIFDEDIFLRKGLTF</sequence>
<dbReference type="Pfam" id="PF00436">
    <property type="entry name" value="SSB"/>
    <property type="match status" value="1"/>
</dbReference>
<dbReference type="AlphaFoldDB" id="A0A1G7MQY2"/>
<dbReference type="PANTHER" id="PTHR10302">
    <property type="entry name" value="SINGLE-STRANDED DNA-BINDING PROTEIN"/>
    <property type="match status" value="1"/>
</dbReference>
<evidence type="ECO:0000313" key="5">
    <source>
        <dbReference type="Proteomes" id="UP000183404"/>
    </source>
</evidence>
<dbReference type="Gene3D" id="2.40.50.140">
    <property type="entry name" value="Nucleic acid-binding proteins"/>
    <property type="match status" value="1"/>
</dbReference>
<dbReference type="EMBL" id="FNBS01000019">
    <property type="protein sequence ID" value="SDF64117.1"/>
    <property type="molecule type" value="Genomic_DNA"/>
</dbReference>
<evidence type="ECO:0000313" key="4">
    <source>
        <dbReference type="EMBL" id="SDF64117.1"/>
    </source>
</evidence>
<dbReference type="NCBIfam" id="TIGR00621">
    <property type="entry name" value="ssb"/>
    <property type="match status" value="1"/>
</dbReference>
<dbReference type="HAMAP" id="MF_00984">
    <property type="entry name" value="SSB"/>
    <property type="match status" value="1"/>
</dbReference>
<dbReference type="PROSITE" id="PS50935">
    <property type="entry name" value="SSB"/>
    <property type="match status" value="1"/>
</dbReference>
<comment type="caution">
    <text evidence="2">Lacks conserved residue(s) required for the propagation of feature annotation.</text>
</comment>
<evidence type="ECO:0000256" key="3">
    <source>
        <dbReference type="PIRNR" id="PIRNR002070"/>
    </source>
</evidence>
<keyword evidence="1 2" id="KW-0238">DNA-binding</keyword>